<dbReference type="SUPFAM" id="SSF53822">
    <property type="entry name" value="Periplasmic binding protein-like I"/>
    <property type="match status" value="1"/>
</dbReference>
<evidence type="ECO:0000256" key="3">
    <source>
        <dbReference type="ARBA" id="ARBA00023163"/>
    </source>
</evidence>
<dbReference type="Pfam" id="PF13377">
    <property type="entry name" value="Peripla_BP_3"/>
    <property type="match status" value="1"/>
</dbReference>
<dbReference type="InterPro" id="IPR000843">
    <property type="entry name" value="HTH_LacI"/>
</dbReference>
<sequence length="351" mass="39425">MRSEDIAKLAGVSRSTVSRVINNYANVPEKTRAKVMKVIEENHYEPNTSARVLAGKGMNTIGLFVVSTAELHNPNRIYQNSYFAPFVETIVDTLNRLGYYVLIHTVYSEDDFLKVKQAFLQKRIDGGIIVGTEKNDGMVRAIAKLKLPFVLIDYDIAELLEHRLDKEYAAVVNSKDYEGAAMAVRYLIEHGHERIGFVSGRLNTLSGRERRQAFVDTMQEHGLKVPEEWVVNGLFIRQKAYEEVKRMLENNRPTAIFAANDEMALGAMDACRELGLRIPGDISIIGFDDIPIASQLSPALTTVRLPIYEMSQAAAQHVVEMCEQGSGSFSTMSFPTRLMVRETCKSLKLNE</sequence>
<dbReference type="Pfam" id="PF00356">
    <property type="entry name" value="LacI"/>
    <property type="match status" value="1"/>
</dbReference>
<evidence type="ECO:0000256" key="2">
    <source>
        <dbReference type="ARBA" id="ARBA00023125"/>
    </source>
</evidence>
<dbReference type="InterPro" id="IPR046335">
    <property type="entry name" value="LacI/GalR-like_sensor"/>
</dbReference>
<keyword evidence="6" id="KW-1185">Reference proteome</keyword>
<protein>
    <submittedName>
        <fullName evidence="5">LacI family DNA-binding transcriptional regulator</fullName>
    </submittedName>
</protein>
<dbReference type="EMBL" id="JARTLD010000090">
    <property type="protein sequence ID" value="MED5021000.1"/>
    <property type="molecule type" value="Genomic_DNA"/>
</dbReference>
<dbReference type="CDD" id="cd06267">
    <property type="entry name" value="PBP1_LacI_sugar_binding-like"/>
    <property type="match status" value="1"/>
</dbReference>
<name>A0ABU6Q1J6_9BACL</name>
<dbReference type="Proteomes" id="UP001343257">
    <property type="component" value="Unassembled WGS sequence"/>
</dbReference>
<keyword evidence="1" id="KW-0805">Transcription regulation</keyword>
<reference evidence="5 6" key="1">
    <citation type="submission" date="2023-03" db="EMBL/GenBank/DDBJ databases">
        <title>Bacillus Genome Sequencing.</title>
        <authorList>
            <person name="Dunlap C."/>
        </authorList>
    </citation>
    <scope>NUCLEOTIDE SEQUENCE [LARGE SCALE GENOMIC DNA]</scope>
    <source>
        <strain evidence="5 6">NRS-52</strain>
    </source>
</reference>
<dbReference type="PANTHER" id="PTHR30146">
    <property type="entry name" value="LACI-RELATED TRANSCRIPTIONAL REPRESSOR"/>
    <property type="match status" value="1"/>
</dbReference>
<dbReference type="RefSeq" id="WP_328282403.1">
    <property type="nucleotide sequence ID" value="NZ_JARTLD010000090.1"/>
</dbReference>
<gene>
    <name evidence="5" type="ORF">P9847_27435</name>
</gene>
<evidence type="ECO:0000256" key="1">
    <source>
        <dbReference type="ARBA" id="ARBA00023015"/>
    </source>
</evidence>
<dbReference type="InterPro" id="IPR010982">
    <property type="entry name" value="Lambda_DNA-bd_dom_sf"/>
</dbReference>
<dbReference type="PROSITE" id="PS50932">
    <property type="entry name" value="HTH_LACI_2"/>
    <property type="match status" value="1"/>
</dbReference>
<dbReference type="PANTHER" id="PTHR30146:SF109">
    <property type="entry name" value="HTH-TYPE TRANSCRIPTIONAL REGULATOR GALS"/>
    <property type="match status" value="1"/>
</dbReference>
<dbReference type="InterPro" id="IPR028082">
    <property type="entry name" value="Peripla_BP_I"/>
</dbReference>
<dbReference type="Gene3D" id="3.40.50.2300">
    <property type="match status" value="2"/>
</dbReference>
<dbReference type="CDD" id="cd01392">
    <property type="entry name" value="HTH_LacI"/>
    <property type="match status" value="1"/>
</dbReference>
<dbReference type="GO" id="GO:0003677">
    <property type="term" value="F:DNA binding"/>
    <property type="evidence" value="ECO:0007669"/>
    <property type="project" value="UniProtKB-KW"/>
</dbReference>
<comment type="caution">
    <text evidence="5">The sequence shown here is derived from an EMBL/GenBank/DDBJ whole genome shotgun (WGS) entry which is preliminary data.</text>
</comment>
<keyword evidence="3" id="KW-0804">Transcription</keyword>
<dbReference type="SMART" id="SM00354">
    <property type="entry name" value="HTH_LACI"/>
    <property type="match status" value="1"/>
</dbReference>
<keyword evidence="2 5" id="KW-0238">DNA-binding</keyword>
<evidence type="ECO:0000313" key="6">
    <source>
        <dbReference type="Proteomes" id="UP001343257"/>
    </source>
</evidence>
<dbReference type="Gene3D" id="1.10.260.40">
    <property type="entry name" value="lambda repressor-like DNA-binding domains"/>
    <property type="match status" value="1"/>
</dbReference>
<proteinExistence type="predicted"/>
<dbReference type="SUPFAM" id="SSF47413">
    <property type="entry name" value="lambda repressor-like DNA-binding domains"/>
    <property type="match status" value="1"/>
</dbReference>
<organism evidence="5 6">
    <name type="scientific">Paenibacillus chibensis</name>
    <dbReference type="NCBI Taxonomy" id="59846"/>
    <lineage>
        <taxon>Bacteria</taxon>
        <taxon>Bacillati</taxon>
        <taxon>Bacillota</taxon>
        <taxon>Bacilli</taxon>
        <taxon>Bacillales</taxon>
        <taxon>Paenibacillaceae</taxon>
        <taxon>Paenibacillus</taxon>
    </lineage>
</organism>
<evidence type="ECO:0000259" key="4">
    <source>
        <dbReference type="PROSITE" id="PS50932"/>
    </source>
</evidence>
<accession>A0ABU6Q1J6</accession>
<evidence type="ECO:0000313" key="5">
    <source>
        <dbReference type="EMBL" id="MED5021000.1"/>
    </source>
</evidence>
<feature type="domain" description="HTH lacI-type" evidence="4">
    <location>
        <begin position="1"/>
        <end position="55"/>
    </location>
</feature>